<feature type="transmembrane region" description="Helical" evidence="7">
    <location>
        <begin position="847"/>
        <end position="868"/>
    </location>
</feature>
<feature type="signal peptide" evidence="8">
    <location>
        <begin position="1"/>
        <end position="23"/>
    </location>
</feature>
<evidence type="ECO:0000313" key="10">
    <source>
        <dbReference type="EMBL" id="MTS54309.1"/>
    </source>
</evidence>
<dbReference type="GO" id="GO:0005518">
    <property type="term" value="F:collagen binding"/>
    <property type="evidence" value="ECO:0007669"/>
    <property type="project" value="InterPro"/>
</dbReference>
<keyword evidence="3" id="KW-0964">Secreted</keyword>
<sequence>MKKRLYSVVIAVVLFLVAALGFAKPNSPAKVHADTINDVVTSVNISKSTGGAITDPLGVWESFQVEANFVLPNGRVKKGDQTVIQLGDDFKVFETDTIDLLDPSGQKVATATVDDQRKVITVTYTDYPERMANVTGKLRFFARVDHQVVKGQKTLDFTLTVDNKTISGGKVDYKGVNPGEYPPTPEVFSKWGWTNSDNKLKLTYTLNINQGHTALHNIDIKDQLAFTDGKIKADSINIHTGTWQIDNEDGAYHLRDTTNVTKNYSPVVSADGRSLTVHIGDLAPEQGMTIRYDVYLDKVPAINTSYKNNAKMTATEIKEQNKVADILYQFLDGDFNGEKYSFTIHKKGENGQALAGAVFAVTADDTGEQVGTITTDENGVGTITGLIKQAYTVKEIQAPTGYVLSEEPIKISKDDFGNDLAISRDVVNQKEKTSVAGQKTWNDNDNQDGKRPSKITVNLLANGVKVASKEVKPDAAGTWAYQFDNLDVVDDAGNVIAYTVSEEPVEGYETTIEGSNITNSRTPEVVEIPVTKIWKDNDNQDGVRPDKVTVRLLADGTEVASQELSAATDWKTVFTNLPKYNNGKQIVYTVTEDTVANYSAAIDGTTITNSYKPGKTSVTVTKRWEDDNDQDGKRPNTIKVQLYADGKAQGKEVELSAKNNWTHTFSNLPLKAKGKEIQYQVKEVGTVKGYTSTVDDSNKGNVVITNSRTPEVTEVAVKKIWDDADNKEGLRPEKITVRLLADGQEVAVKEITATDNWRGSFTDLPVYKEGKKIAYTITEDPVAGYTSNIDGFTVTNRHTPPTTPPTTPPSTPPTTPPTTPPSTPEKPETPTTPKEGKKKILPSTGEVVAYGLTILGALLAIFALALLLRGKRKEK</sequence>
<accession>A0A7X2X3Y8</accession>
<dbReference type="Gene3D" id="2.60.40.740">
    <property type="match status" value="1"/>
</dbReference>
<reference evidence="10 11" key="1">
    <citation type="journal article" date="2019" name="Nat. Med.">
        <title>A library of human gut bacterial isolates paired with longitudinal multiomics data enables mechanistic microbiome research.</title>
        <authorList>
            <person name="Poyet M."/>
            <person name="Groussin M."/>
            <person name="Gibbons S.M."/>
            <person name="Avila-Pacheco J."/>
            <person name="Jiang X."/>
            <person name="Kearney S.M."/>
            <person name="Perrotta A.R."/>
            <person name="Berdy B."/>
            <person name="Zhao S."/>
            <person name="Lieberman T.D."/>
            <person name="Swanson P.K."/>
            <person name="Smith M."/>
            <person name="Roesemann S."/>
            <person name="Alexander J.E."/>
            <person name="Rich S.A."/>
            <person name="Livny J."/>
            <person name="Vlamakis H."/>
            <person name="Clish C."/>
            <person name="Bullock K."/>
            <person name="Deik A."/>
            <person name="Scott J."/>
            <person name="Pierce K.A."/>
            <person name="Xavier R.J."/>
            <person name="Alm E.J."/>
        </authorList>
    </citation>
    <scope>NUCLEOTIDE SEQUENCE [LARGE SCALE GENOMIC DNA]</scope>
    <source>
        <strain evidence="10 11">BIOML-A1</strain>
    </source>
</reference>
<evidence type="ECO:0000256" key="6">
    <source>
        <dbReference type="SAM" id="MobiDB-lite"/>
    </source>
</evidence>
<dbReference type="AlphaFoldDB" id="A0A7X2X3Y8"/>
<dbReference type="InterPro" id="IPR013783">
    <property type="entry name" value="Ig-like_fold"/>
</dbReference>
<dbReference type="InterPro" id="IPR008966">
    <property type="entry name" value="Adhesion_dom_sf"/>
</dbReference>
<evidence type="ECO:0000256" key="2">
    <source>
        <dbReference type="ARBA" id="ARBA00022512"/>
    </source>
</evidence>
<dbReference type="Pfam" id="PF05738">
    <property type="entry name" value="Cna_B"/>
    <property type="match status" value="4"/>
</dbReference>
<dbReference type="Gene3D" id="2.60.40.1140">
    <property type="entry name" value="Collagen-binding surface protein Cna, B-type domain"/>
    <property type="match status" value="4"/>
</dbReference>
<dbReference type="InterPro" id="IPR008456">
    <property type="entry name" value="Collagen-bd_dom"/>
</dbReference>
<dbReference type="InterPro" id="IPR041033">
    <property type="entry name" value="SpaA_PFL_dom_1"/>
</dbReference>
<proteinExistence type="predicted"/>
<feature type="region of interest" description="Disordered" evidence="6">
    <location>
        <begin position="431"/>
        <end position="452"/>
    </location>
</feature>
<dbReference type="Gene3D" id="2.60.40.1280">
    <property type="match status" value="1"/>
</dbReference>
<evidence type="ECO:0000256" key="1">
    <source>
        <dbReference type="ARBA" id="ARBA00004168"/>
    </source>
</evidence>
<keyword evidence="7" id="KW-0472">Membrane</keyword>
<keyword evidence="5" id="KW-0572">Peptidoglycan-anchor</keyword>
<dbReference type="Pfam" id="PF17961">
    <property type="entry name" value="Big_8"/>
    <property type="match status" value="1"/>
</dbReference>
<dbReference type="Proteomes" id="UP000441330">
    <property type="component" value="Unassembled WGS sequence"/>
</dbReference>
<comment type="subcellular location">
    <subcellularLocation>
        <location evidence="1">Secreted</location>
        <location evidence="1">Cell wall</location>
        <topology evidence="1">Peptidoglycan-anchor</topology>
    </subcellularLocation>
</comment>
<gene>
    <name evidence="10" type="ORF">GMC94_05370</name>
</gene>
<dbReference type="InterPro" id="IPR041171">
    <property type="entry name" value="SDR_Ig"/>
</dbReference>
<feature type="chain" id="PRO_5039073147" evidence="8">
    <location>
        <begin position="24"/>
        <end position="875"/>
    </location>
</feature>
<evidence type="ECO:0000313" key="11">
    <source>
        <dbReference type="Proteomes" id="UP000441330"/>
    </source>
</evidence>
<keyword evidence="4 8" id="KW-0732">Signal</keyword>
<feature type="region of interest" description="Disordered" evidence="6">
    <location>
        <begin position="788"/>
        <end position="839"/>
    </location>
</feature>
<dbReference type="RefSeq" id="WP_129824492.1">
    <property type="nucleotide sequence ID" value="NZ_RCYS01000003.1"/>
</dbReference>
<evidence type="ECO:0000256" key="4">
    <source>
        <dbReference type="ARBA" id="ARBA00022729"/>
    </source>
</evidence>
<organism evidence="10 11">
    <name type="scientific">Streptococcus parasanguinis</name>
    <dbReference type="NCBI Taxonomy" id="1318"/>
    <lineage>
        <taxon>Bacteria</taxon>
        <taxon>Bacillati</taxon>
        <taxon>Bacillota</taxon>
        <taxon>Bacilli</taxon>
        <taxon>Lactobacillales</taxon>
        <taxon>Streptococcaceae</taxon>
        <taxon>Streptococcus</taxon>
    </lineage>
</organism>
<name>A0A7X2X3Y8_STRPA</name>
<protein>
    <submittedName>
        <fullName evidence="10">Cna B-type domain-containing protein</fullName>
    </submittedName>
</protein>
<dbReference type="SUPFAM" id="SSF49478">
    <property type="entry name" value="Cna protein B-type domain"/>
    <property type="match status" value="5"/>
</dbReference>
<dbReference type="Gene3D" id="2.60.40.10">
    <property type="entry name" value="Immunoglobulins"/>
    <property type="match status" value="1"/>
</dbReference>
<dbReference type="NCBIfam" id="TIGR01167">
    <property type="entry name" value="LPXTG_anchor"/>
    <property type="match status" value="1"/>
</dbReference>
<dbReference type="Pfam" id="PF05737">
    <property type="entry name" value="Collagen_bind"/>
    <property type="match status" value="1"/>
</dbReference>
<dbReference type="InterPro" id="IPR011252">
    <property type="entry name" value="Fibrogen-bd_dom1"/>
</dbReference>
<keyword evidence="2" id="KW-0134">Cell wall</keyword>
<evidence type="ECO:0000259" key="9">
    <source>
        <dbReference type="PROSITE" id="PS50847"/>
    </source>
</evidence>
<evidence type="ECO:0000256" key="7">
    <source>
        <dbReference type="SAM" id="Phobius"/>
    </source>
</evidence>
<dbReference type="GO" id="GO:0007155">
    <property type="term" value="P:cell adhesion"/>
    <property type="evidence" value="ECO:0007669"/>
    <property type="project" value="InterPro"/>
</dbReference>
<evidence type="ECO:0000256" key="8">
    <source>
        <dbReference type="SAM" id="SignalP"/>
    </source>
</evidence>
<dbReference type="SUPFAM" id="SSF49401">
    <property type="entry name" value="Bacterial adhesins"/>
    <property type="match status" value="2"/>
</dbReference>
<feature type="compositionally biased region" description="Polar residues" evidence="6">
    <location>
        <begin position="788"/>
        <end position="798"/>
    </location>
</feature>
<dbReference type="EMBL" id="WMZJ01000003">
    <property type="protein sequence ID" value="MTS54309.1"/>
    <property type="molecule type" value="Genomic_DNA"/>
</dbReference>
<keyword evidence="7" id="KW-0812">Transmembrane</keyword>
<evidence type="ECO:0000256" key="5">
    <source>
        <dbReference type="ARBA" id="ARBA00023088"/>
    </source>
</evidence>
<evidence type="ECO:0000256" key="3">
    <source>
        <dbReference type="ARBA" id="ARBA00022525"/>
    </source>
</evidence>
<dbReference type="Pfam" id="PF00746">
    <property type="entry name" value="Gram_pos_anchor"/>
    <property type="match status" value="1"/>
</dbReference>
<dbReference type="PROSITE" id="PS50847">
    <property type="entry name" value="GRAM_POS_ANCHORING"/>
    <property type="match status" value="1"/>
</dbReference>
<keyword evidence="7" id="KW-1133">Transmembrane helix</keyword>
<comment type="caution">
    <text evidence="10">The sequence shown here is derived from an EMBL/GenBank/DDBJ whole genome shotgun (WGS) entry which is preliminary data.</text>
</comment>
<dbReference type="InterPro" id="IPR019931">
    <property type="entry name" value="LPXTG_anchor"/>
</dbReference>
<dbReference type="InterPro" id="IPR008454">
    <property type="entry name" value="Collagen-bd_Cna-like_B-typ_dom"/>
</dbReference>
<dbReference type="CDD" id="cd00222">
    <property type="entry name" value="CollagenBindB"/>
    <property type="match status" value="4"/>
</dbReference>
<feature type="compositionally biased region" description="Pro residues" evidence="6">
    <location>
        <begin position="801"/>
        <end position="824"/>
    </location>
</feature>
<feature type="compositionally biased region" description="Polar residues" evidence="6">
    <location>
        <begin position="435"/>
        <end position="444"/>
    </location>
</feature>
<feature type="domain" description="Gram-positive cocci surface proteins LPxTG" evidence="9">
    <location>
        <begin position="841"/>
        <end position="875"/>
    </location>
</feature>
<dbReference type="Pfam" id="PF17802">
    <property type="entry name" value="SpaA"/>
    <property type="match status" value="1"/>
</dbReference>